<gene>
    <name evidence="1" type="ORF">DSM25559_1899</name>
</gene>
<evidence type="ECO:0000313" key="2">
    <source>
        <dbReference type="Proteomes" id="UP000187891"/>
    </source>
</evidence>
<name>A0A1R3TJY3_9HYPH</name>
<sequence length="65" mass="7525">MGCRLAGSDNANDSVIFTRGIAMYNNEDRDRTHHSQSVPTLLAVFEPIRHDDMQRVVPDFFRQFE</sequence>
<dbReference type="Proteomes" id="UP000187891">
    <property type="component" value="Unassembled WGS sequence"/>
</dbReference>
<dbReference type="PROSITE" id="PS50890">
    <property type="entry name" value="PUA"/>
    <property type="match status" value="1"/>
</dbReference>
<protein>
    <submittedName>
        <fullName evidence="1">Uncharacterized protein</fullName>
    </submittedName>
</protein>
<evidence type="ECO:0000313" key="1">
    <source>
        <dbReference type="EMBL" id="SCX19812.1"/>
    </source>
</evidence>
<dbReference type="EMBL" id="FMUE01000003">
    <property type="protein sequence ID" value="SCX19812.1"/>
    <property type="molecule type" value="Genomic_DNA"/>
</dbReference>
<accession>A0A1R3TJY3</accession>
<dbReference type="AlphaFoldDB" id="A0A1R3TJY3"/>
<organism evidence="1 2">
    <name type="scientific">Agrobacterium rosae</name>
    <dbReference type="NCBI Taxonomy" id="1972867"/>
    <lineage>
        <taxon>Bacteria</taxon>
        <taxon>Pseudomonadati</taxon>
        <taxon>Pseudomonadota</taxon>
        <taxon>Alphaproteobacteria</taxon>
        <taxon>Hyphomicrobiales</taxon>
        <taxon>Rhizobiaceae</taxon>
        <taxon>Rhizobium/Agrobacterium group</taxon>
        <taxon>Agrobacterium</taxon>
    </lineage>
</organism>
<proteinExistence type="predicted"/>
<reference evidence="2" key="1">
    <citation type="submission" date="2016-10" db="EMBL/GenBank/DDBJ databases">
        <authorList>
            <person name="Wibberg D."/>
        </authorList>
    </citation>
    <scope>NUCLEOTIDE SEQUENCE [LARGE SCALE GENOMIC DNA]</scope>
</reference>